<evidence type="ECO:0000313" key="3">
    <source>
        <dbReference type="Proteomes" id="UP000295722"/>
    </source>
</evidence>
<reference evidence="2 3" key="1">
    <citation type="submission" date="2019-03" db="EMBL/GenBank/DDBJ databases">
        <title>Paraburkholderia sp. 4M-K11, isolated from subtropical forest soil.</title>
        <authorList>
            <person name="Gao Z.-H."/>
            <person name="Qiu L.-H."/>
        </authorList>
    </citation>
    <scope>NUCLEOTIDE SEQUENCE [LARGE SCALE GENOMIC DNA]</scope>
    <source>
        <strain evidence="2 3">4M-K11</strain>
    </source>
</reference>
<comment type="caution">
    <text evidence="2">The sequence shown here is derived from an EMBL/GenBank/DDBJ whole genome shotgun (WGS) entry which is preliminary data.</text>
</comment>
<proteinExistence type="predicted"/>
<dbReference type="OrthoDB" id="505233at2"/>
<keyword evidence="1" id="KW-0732">Signal</keyword>
<feature type="chain" id="PRO_5020751326" evidence="1">
    <location>
        <begin position="25"/>
        <end position="340"/>
    </location>
</feature>
<accession>A0A4R5M2Z6</accession>
<organism evidence="2 3">
    <name type="scientific">Paraburkholderia silviterrae</name>
    <dbReference type="NCBI Taxonomy" id="2528715"/>
    <lineage>
        <taxon>Bacteria</taxon>
        <taxon>Pseudomonadati</taxon>
        <taxon>Pseudomonadota</taxon>
        <taxon>Betaproteobacteria</taxon>
        <taxon>Burkholderiales</taxon>
        <taxon>Burkholderiaceae</taxon>
        <taxon>Paraburkholderia</taxon>
    </lineage>
</organism>
<dbReference type="Proteomes" id="UP000295722">
    <property type="component" value="Unassembled WGS sequence"/>
</dbReference>
<evidence type="ECO:0000313" key="2">
    <source>
        <dbReference type="EMBL" id="TDG19888.1"/>
    </source>
</evidence>
<dbReference type="InterPro" id="IPR029058">
    <property type="entry name" value="AB_hydrolase_fold"/>
</dbReference>
<dbReference type="PANTHER" id="PTHR42972:SF8">
    <property type="entry name" value="POLYHYDROXYBUTYRATE DEPOLYMERASE"/>
    <property type="match status" value="1"/>
</dbReference>
<name>A0A4R5M2Z6_9BURK</name>
<protein>
    <submittedName>
        <fullName evidence="2">Depolymerase</fullName>
    </submittedName>
</protein>
<keyword evidence="3" id="KW-1185">Reference proteome</keyword>
<gene>
    <name evidence="2" type="ORF">EYW47_28965</name>
</gene>
<dbReference type="SUPFAM" id="SSF53474">
    <property type="entry name" value="alpha/beta-Hydrolases"/>
    <property type="match status" value="1"/>
</dbReference>
<sequence length="340" mass="35763">MKSLRSAAICALAVTFAFTRAALAANALPPYHGDPSQTSVSGLSSGAFMAVQYQVAYSGSVVGAGVVAGGPYYCAAGNILNATICMGQVPFVPPNPALMVTAAAGFASLNQIDPLSNLKKARIYVFSGTKDTVVHQQAVDATVSFFEEAGVPQSNLLYVNSVPAGHAFIAPSFGNVCSDNAPPYINHCAIGKKKYDQAGALLKQIYGTLNPPAHSLSGRILPFDQREFATSATGMADTGFVYVPKSCDQGAACKVHVAFHGCKQSAAVVGDDFYANTGYNYWADTNNIIVLYPQVNASTIPFNPDGCWDWFGYTGQDYALKSGSQLTAVHAMVGRLLDKP</sequence>
<dbReference type="PANTHER" id="PTHR42972">
    <property type="entry name" value="TOL-PAL SYSTEM PROTEIN TOLB"/>
    <property type="match status" value="1"/>
</dbReference>
<dbReference type="EMBL" id="SMRP01000019">
    <property type="protein sequence ID" value="TDG19888.1"/>
    <property type="molecule type" value="Genomic_DNA"/>
</dbReference>
<evidence type="ECO:0000256" key="1">
    <source>
        <dbReference type="SAM" id="SignalP"/>
    </source>
</evidence>
<dbReference type="RefSeq" id="WP_133198267.1">
    <property type="nucleotide sequence ID" value="NZ_JBHUCW010000030.1"/>
</dbReference>
<feature type="signal peptide" evidence="1">
    <location>
        <begin position="1"/>
        <end position="24"/>
    </location>
</feature>
<dbReference type="Gene3D" id="3.40.50.1820">
    <property type="entry name" value="alpha/beta hydrolase"/>
    <property type="match status" value="2"/>
</dbReference>
<dbReference type="AlphaFoldDB" id="A0A4R5M2Z6"/>